<gene>
    <name evidence="1" type="ORF">CSKR_107644</name>
</gene>
<reference evidence="1 2" key="2">
    <citation type="journal article" date="2021" name="Genomics">
        <title>High-quality reference genome for Clonorchis sinensis.</title>
        <authorList>
            <person name="Young N.D."/>
            <person name="Stroehlein A.J."/>
            <person name="Kinkar L."/>
            <person name="Wang T."/>
            <person name="Sohn W.M."/>
            <person name="Chang B.C.H."/>
            <person name="Kaur P."/>
            <person name="Weisz D."/>
            <person name="Dudchenko O."/>
            <person name="Aiden E.L."/>
            <person name="Korhonen P.K."/>
            <person name="Gasser R.B."/>
        </authorList>
    </citation>
    <scope>NUCLEOTIDE SEQUENCE [LARGE SCALE GENOMIC DNA]</scope>
    <source>
        <strain evidence="1">Cs-k2</strain>
    </source>
</reference>
<protein>
    <submittedName>
        <fullName evidence="1">Uncharacterized protein</fullName>
    </submittedName>
</protein>
<dbReference type="Proteomes" id="UP000286415">
    <property type="component" value="Unassembled WGS sequence"/>
</dbReference>
<evidence type="ECO:0000313" key="2">
    <source>
        <dbReference type="Proteomes" id="UP000286415"/>
    </source>
</evidence>
<dbReference type="AlphaFoldDB" id="A0A3R7GYZ2"/>
<keyword evidence="2" id="KW-1185">Reference proteome</keyword>
<dbReference type="InParanoid" id="A0A3R7GYZ2"/>
<organism evidence="1 2">
    <name type="scientific">Clonorchis sinensis</name>
    <name type="common">Chinese liver fluke</name>
    <dbReference type="NCBI Taxonomy" id="79923"/>
    <lineage>
        <taxon>Eukaryota</taxon>
        <taxon>Metazoa</taxon>
        <taxon>Spiralia</taxon>
        <taxon>Lophotrochozoa</taxon>
        <taxon>Platyhelminthes</taxon>
        <taxon>Trematoda</taxon>
        <taxon>Digenea</taxon>
        <taxon>Opisthorchiida</taxon>
        <taxon>Opisthorchiata</taxon>
        <taxon>Opisthorchiidae</taxon>
        <taxon>Clonorchis</taxon>
    </lineage>
</organism>
<comment type="caution">
    <text evidence="1">The sequence shown here is derived from an EMBL/GenBank/DDBJ whole genome shotgun (WGS) entry which is preliminary data.</text>
</comment>
<sequence length="191" mass="21661">MRRPGAAHSVAWKHQKTGDSAGFQNLRLTETRGLHLPDEPQQWQIGPGLSKSFQQPYKTITKCIDLDEPACISNEDTLSEQVQAPNCRNRRLLVRPLPTDQPGMRGSVSITRKLPSAAYWVMEMHKLLHRSNVRSLRDGTWTILTHILWEFKVSLSQNQIDLQMSVFRENSPIWVQVEHKVDGGNSGTAPT</sequence>
<proteinExistence type="predicted"/>
<name>A0A3R7GYZ2_CLOSI</name>
<evidence type="ECO:0000313" key="1">
    <source>
        <dbReference type="EMBL" id="KAG5441449.1"/>
    </source>
</evidence>
<accession>A0A3R7GYZ2</accession>
<reference evidence="1 2" key="1">
    <citation type="journal article" date="2018" name="Biotechnol. Adv.">
        <title>Improved genomic resources and new bioinformatic workflow for the carcinogenic parasite Clonorchis sinensis: Biotechnological implications.</title>
        <authorList>
            <person name="Wang D."/>
            <person name="Korhonen P.K."/>
            <person name="Gasser R.B."/>
            <person name="Young N.D."/>
        </authorList>
    </citation>
    <scope>NUCLEOTIDE SEQUENCE [LARGE SCALE GENOMIC DNA]</scope>
    <source>
        <strain evidence="1">Cs-k2</strain>
    </source>
</reference>
<dbReference type="EMBL" id="NIRI02000077">
    <property type="protein sequence ID" value="KAG5441449.1"/>
    <property type="molecule type" value="Genomic_DNA"/>
</dbReference>